<evidence type="ECO:0000313" key="2">
    <source>
        <dbReference type="Proteomes" id="UP000002770"/>
    </source>
</evidence>
<gene>
    <name evidence="1" type="ORF">LDG_7426</name>
</gene>
<sequence>MTSFPDFYGTLAAALQSEGRILEAGNIYRSLLQIDPDDSRYWLGYAIALEHNHKANQAIEAYVRASQNPDSEPTVRDYAENRLKALQG</sequence>
<evidence type="ECO:0000313" key="1">
    <source>
        <dbReference type="EMBL" id="EHL30655.1"/>
    </source>
</evidence>
<dbReference type="RefSeq" id="WP_006871335.1">
    <property type="nucleotide sequence ID" value="NZ_JH413828.1"/>
</dbReference>
<dbReference type="InterPro" id="IPR011990">
    <property type="entry name" value="TPR-like_helical_dom_sf"/>
</dbReference>
<dbReference type="STRING" id="658187.LDG_7426"/>
<dbReference type="AlphaFoldDB" id="G9EQ80"/>
<dbReference type="HOGENOM" id="CLU_2465210_0_0_6"/>
<protein>
    <submittedName>
        <fullName evidence="1">TPR repeat protein</fullName>
    </submittedName>
</protein>
<dbReference type="SUPFAM" id="SSF48452">
    <property type="entry name" value="TPR-like"/>
    <property type="match status" value="1"/>
</dbReference>
<dbReference type="Pfam" id="PF14559">
    <property type="entry name" value="TPR_19"/>
    <property type="match status" value="1"/>
</dbReference>
<organism evidence="1 2">
    <name type="scientific">Legionella drancourtii LLAP12</name>
    <dbReference type="NCBI Taxonomy" id="658187"/>
    <lineage>
        <taxon>Bacteria</taxon>
        <taxon>Pseudomonadati</taxon>
        <taxon>Pseudomonadota</taxon>
        <taxon>Gammaproteobacteria</taxon>
        <taxon>Legionellales</taxon>
        <taxon>Legionellaceae</taxon>
        <taxon>Legionella</taxon>
    </lineage>
</organism>
<dbReference type="OrthoDB" id="5406098at2"/>
<dbReference type="Proteomes" id="UP000002770">
    <property type="component" value="Unassembled WGS sequence"/>
</dbReference>
<name>G9EQ80_9GAMM</name>
<keyword evidence="2" id="KW-1185">Reference proteome</keyword>
<dbReference type="InParanoid" id="G9EQ80"/>
<dbReference type="Gene3D" id="1.25.40.10">
    <property type="entry name" value="Tetratricopeptide repeat domain"/>
    <property type="match status" value="1"/>
</dbReference>
<accession>G9EQ80</accession>
<dbReference type="eggNOG" id="COG0457">
    <property type="taxonomic scope" value="Bacteria"/>
</dbReference>
<dbReference type="EMBL" id="JH413828">
    <property type="protein sequence ID" value="EHL30655.1"/>
    <property type="molecule type" value="Genomic_DNA"/>
</dbReference>
<proteinExistence type="predicted"/>
<reference evidence="1 2" key="1">
    <citation type="journal article" date="2011" name="BMC Genomics">
        <title>Insight into cross-talk between intra-amoebal pathogens.</title>
        <authorList>
            <person name="Gimenez G."/>
            <person name="Bertelli C."/>
            <person name="Moliner C."/>
            <person name="Robert C."/>
            <person name="Raoult D."/>
            <person name="Fournier P.E."/>
            <person name="Greub G."/>
        </authorList>
    </citation>
    <scope>NUCLEOTIDE SEQUENCE [LARGE SCALE GENOMIC DNA]</scope>
    <source>
        <strain evidence="1 2">LLAP12</strain>
    </source>
</reference>